<dbReference type="Pfam" id="PF01385">
    <property type="entry name" value="OrfB_IS605"/>
    <property type="match status" value="1"/>
</dbReference>
<dbReference type="InterPro" id="IPR010095">
    <property type="entry name" value="Cas12f1-like_TNB"/>
</dbReference>
<gene>
    <name evidence="10" type="ORF">H4W81_005948</name>
</gene>
<keyword evidence="3" id="KW-0479">Metal-binding</keyword>
<evidence type="ECO:0000256" key="3">
    <source>
        <dbReference type="ARBA" id="ARBA00022723"/>
    </source>
</evidence>
<keyword evidence="11" id="KW-1185">Reference proteome</keyword>
<proteinExistence type="inferred from homology"/>
<feature type="domain" description="Cas12f1-like TNB" evidence="8">
    <location>
        <begin position="281"/>
        <end position="318"/>
    </location>
</feature>
<dbReference type="RefSeq" id="WP_264083194.1">
    <property type="nucleotide sequence ID" value="NZ_BAAASY010000004.1"/>
</dbReference>
<evidence type="ECO:0000256" key="1">
    <source>
        <dbReference type="ARBA" id="ARBA00008761"/>
    </source>
</evidence>
<dbReference type="Pfam" id="PF12323">
    <property type="entry name" value="HTH_OrfB_IS605"/>
    <property type="match status" value="1"/>
</dbReference>
<protein>
    <submittedName>
        <fullName evidence="10">Transposase</fullName>
    </submittedName>
</protein>
<evidence type="ECO:0000256" key="2">
    <source>
        <dbReference type="ARBA" id="ARBA00022578"/>
    </source>
</evidence>
<keyword evidence="2" id="KW-0815">Transposition</keyword>
<comment type="similarity">
    <text evidence="1">In the C-terminal section; belongs to the transposase 35 family.</text>
</comment>
<accession>A0ABR9KMB9</accession>
<keyword evidence="5" id="KW-0238">DNA-binding</keyword>
<evidence type="ECO:0000256" key="4">
    <source>
        <dbReference type="ARBA" id="ARBA00022833"/>
    </source>
</evidence>
<feature type="domain" description="Transposase putative helix-turn-helix" evidence="9">
    <location>
        <begin position="1"/>
        <end position="27"/>
    </location>
</feature>
<comment type="caution">
    <text evidence="10">The sequence shown here is derived from an EMBL/GenBank/DDBJ whole genome shotgun (WGS) entry which is preliminary data.</text>
</comment>
<keyword evidence="4" id="KW-0862">Zinc</keyword>
<feature type="domain" description="Probable transposase IS891/IS1136/IS1341" evidence="7">
    <location>
        <begin position="154"/>
        <end position="269"/>
    </location>
</feature>
<keyword evidence="6" id="KW-0233">DNA recombination</keyword>
<evidence type="ECO:0000259" key="8">
    <source>
        <dbReference type="Pfam" id="PF07282"/>
    </source>
</evidence>
<evidence type="ECO:0000313" key="11">
    <source>
        <dbReference type="Proteomes" id="UP000661607"/>
    </source>
</evidence>
<organism evidence="10 11">
    <name type="scientific">Nonomuraea africana</name>
    <dbReference type="NCBI Taxonomy" id="46171"/>
    <lineage>
        <taxon>Bacteria</taxon>
        <taxon>Bacillati</taxon>
        <taxon>Actinomycetota</taxon>
        <taxon>Actinomycetes</taxon>
        <taxon>Streptosporangiales</taxon>
        <taxon>Streptosporangiaceae</taxon>
        <taxon>Nonomuraea</taxon>
    </lineage>
</organism>
<evidence type="ECO:0000259" key="9">
    <source>
        <dbReference type="Pfam" id="PF12323"/>
    </source>
</evidence>
<dbReference type="NCBIfam" id="NF040570">
    <property type="entry name" value="guided_TnpB"/>
    <property type="match status" value="1"/>
</dbReference>
<evidence type="ECO:0000256" key="6">
    <source>
        <dbReference type="ARBA" id="ARBA00023172"/>
    </source>
</evidence>
<dbReference type="Proteomes" id="UP000661607">
    <property type="component" value="Unassembled WGS sequence"/>
</dbReference>
<dbReference type="Pfam" id="PF07282">
    <property type="entry name" value="Cas12f1-like_TNB"/>
    <property type="match status" value="1"/>
</dbReference>
<reference evidence="10 11" key="1">
    <citation type="submission" date="2020-10" db="EMBL/GenBank/DDBJ databases">
        <title>Sequencing the genomes of 1000 actinobacteria strains.</title>
        <authorList>
            <person name="Klenk H.-P."/>
        </authorList>
    </citation>
    <scope>NUCLEOTIDE SEQUENCE [LARGE SCALE GENOMIC DNA]</scope>
    <source>
        <strain evidence="10 11">DSM 43748</strain>
    </source>
</reference>
<dbReference type="InterPro" id="IPR001959">
    <property type="entry name" value="Transposase"/>
</dbReference>
<dbReference type="InterPro" id="IPR021027">
    <property type="entry name" value="Transposase_put_HTH"/>
</dbReference>
<evidence type="ECO:0000259" key="7">
    <source>
        <dbReference type="Pfam" id="PF01385"/>
    </source>
</evidence>
<dbReference type="EMBL" id="JADBEF010000001">
    <property type="protein sequence ID" value="MBE1563169.1"/>
    <property type="molecule type" value="Genomic_DNA"/>
</dbReference>
<evidence type="ECO:0000256" key="5">
    <source>
        <dbReference type="ARBA" id="ARBA00023125"/>
    </source>
</evidence>
<name>A0ABR9KMB9_9ACTN</name>
<sequence>MLARTFGCARVVWNDALTARKTARKAGLPFIGDAEIQRLVLTAAKKRPERVWLREVSSVALQQAVRDLNAAYQNFFDSVSGRRKGPKMGLPRFKSRHDHRQAVRFTTNAFRLHADGSLYLAKIGNVEVRWSRALPVAPSSVTVILDAAGRYFASFVVEVEESSQSLPEIDAETGIDLGLTHYATLSDGTKIVNPRWLRRRERKLARLQRSLARKRKGSKNRDRARVKVARQHARVADARRDFLHQTSSSIIRDNQTVHVETLSVRGMARGRHAKSAHDAGWGTFLAMLADKSARRGRVLVQIGRWHPSSQLCPCCGWKIGKLAPSRAGVGLSVLRRAP</sequence>
<evidence type="ECO:0000313" key="10">
    <source>
        <dbReference type="EMBL" id="MBE1563169.1"/>
    </source>
</evidence>